<feature type="compositionally biased region" description="Pro residues" evidence="1">
    <location>
        <begin position="1"/>
        <end position="21"/>
    </location>
</feature>
<dbReference type="SMART" id="SM00418">
    <property type="entry name" value="HTH_ARSR"/>
    <property type="match status" value="1"/>
</dbReference>
<proteinExistence type="predicted"/>
<dbReference type="SUPFAM" id="SSF46785">
    <property type="entry name" value="Winged helix' DNA-binding domain"/>
    <property type="match status" value="1"/>
</dbReference>
<accession>A0ABN1WTS6</accession>
<evidence type="ECO:0000313" key="3">
    <source>
        <dbReference type="EMBL" id="GAA1265315.1"/>
    </source>
</evidence>
<dbReference type="EMBL" id="BAAALF010000169">
    <property type="protein sequence ID" value="GAA1265315.1"/>
    <property type="molecule type" value="Genomic_DNA"/>
</dbReference>
<dbReference type="Gene3D" id="1.10.10.10">
    <property type="entry name" value="Winged helix-like DNA-binding domain superfamily/Winged helix DNA-binding domain"/>
    <property type="match status" value="1"/>
</dbReference>
<dbReference type="InterPro" id="IPR001845">
    <property type="entry name" value="HTH_ArsR_DNA-bd_dom"/>
</dbReference>
<keyword evidence="4" id="KW-1185">Reference proteome</keyword>
<reference evidence="3 4" key="1">
    <citation type="journal article" date="2019" name="Int. J. Syst. Evol. Microbiol.">
        <title>The Global Catalogue of Microorganisms (GCM) 10K type strain sequencing project: providing services to taxonomists for standard genome sequencing and annotation.</title>
        <authorList>
            <consortium name="The Broad Institute Genomics Platform"/>
            <consortium name="The Broad Institute Genome Sequencing Center for Infectious Disease"/>
            <person name="Wu L."/>
            <person name="Ma J."/>
        </authorList>
    </citation>
    <scope>NUCLEOTIDE SEQUENCE [LARGE SCALE GENOMIC DNA]</scope>
    <source>
        <strain evidence="3 4">JCM 13004</strain>
    </source>
</reference>
<evidence type="ECO:0000256" key="1">
    <source>
        <dbReference type="SAM" id="MobiDB-lite"/>
    </source>
</evidence>
<dbReference type="InterPro" id="IPR011991">
    <property type="entry name" value="ArsR-like_HTH"/>
</dbReference>
<sequence length="217" mass="23684">MPPIDAPQPPHPSQPQPPAGAPGPRRLTDPKAMRAVAHPTRLALLEALARQQPLTATQAGELIGESPTNCAFHLRTLAKYGFVEEAGEAPGRRRPWRLRHRGFEVDTTRAADGPDGPAGTQAADALARLLWETWLTRAGTVNARRADFPDTWRQVTSGAETVAHLTPDEARQLHADLRAVLERHQDRVADPALRPADSLPVELLLFSYPLDASRPEA</sequence>
<feature type="region of interest" description="Disordered" evidence="1">
    <location>
        <begin position="1"/>
        <end position="36"/>
    </location>
</feature>
<dbReference type="Proteomes" id="UP001500037">
    <property type="component" value="Unassembled WGS sequence"/>
</dbReference>
<name>A0ABN1WTS6_9ACTN</name>
<dbReference type="Pfam" id="PF12840">
    <property type="entry name" value="HTH_20"/>
    <property type="match status" value="1"/>
</dbReference>
<feature type="domain" description="HTH arsR-type" evidence="2">
    <location>
        <begin position="31"/>
        <end position="111"/>
    </location>
</feature>
<dbReference type="InterPro" id="IPR036388">
    <property type="entry name" value="WH-like_DNA-bd_sf"/>
</dbReference>
<dbReference type="RefSeq" id="WP_344445528.1">
    <property type="nucleotide sequence ID" value="NZ_BAAALF010000169.1"/>
</dbReference>
<evidence type="ECO:0000313" key="4">
    <source>
        <dbReference type="Proteomes" id="UP001500037"/>
    </source>
</evidence>
<evidence type="ECO:0000259" key="2">
    <source>
        <dbReference type="SMART" id="SM00418"/>
    </source>
</evidence>
<dbReference type="InterPro" id="IPR036390">
    <property type="entry name" value="WH_DNA-bd_sf"/>
</dbReference>
<organism evidence="3 4">
    <name type="scientific">Kitasatospora nipponensis</name>
    <dbReference type="NCBI Taxonomy" id="258049"/>
    <lineage>
        <taxon>Bacteria</taxon>
        <taxon>Bacillati</taxon>
        <taxon>Actinomycetota</taxon>
        <taxon>Actinomycetes</taxon>
        <taxon>Kitasatosporales</taxon>
        <taxon>Streptomycetaceae</taxon>
        <taxon>Kitasatospora</taxon>
    </lineage>
</organism>
<protein>
    <recommendedName>
        <fullName evidence="2">HTH arsR-type domain-containing protein</fullName>
    </recommendedName>
</protein>
<dbReference type="CDD" id="cd00090">
    <property type="entry name" value="HTH_ARSR"/>
    <property type="match status" value="1"/>
</dbReference>
<comment type="caution">
    <text evidence="3">The sequence shown here is derived from an EMBL/GenBank/DDBJ whole genome shotgun (WGS) entry which is preliminary data.</text>
</comment>
<gene>
    <name evidence="3" type="ORF">GCM10009665_63190</name>
</gene>